<evidence type="ECO:0000259" key="2">
    <source>
        <dbReference type="Pfam" id="PF14577"/>
    </source>
</evidence>
<organism evidence="3 4">
    <name type="scientific">Crotalaria pallida</name>
    <name type="common">Smooth rattlebox</name>
    <name type="synonym">Crotalaria striata</name>
    <dbReference type="NCBI Taxonomy" id="3830"/>
    <lineage>
        <taxon>Eukaryota</taxon>
        <taxon>Viridiplantae</taxon>
        <taxon>Streptophyta</taxon>
        <taxon>Embryophyta</taxon>
        <taxon>Tracheophyta</taxon>
        <taxon>Spermatophyta</taxon>
        <taxon>Magnoliopsida</taxon>
        <taxon>eudicotyledons</taxon>
        <taxon>Gunneridae</taxon>
        <taxon>Pentapetalae</taxon>
        <taxon>rosids</taxon>
        <taxon>fabids</taxon>
        <taxon>Fabales</taxon>
        <taxon>Fabaceae</taxon>
        <taxon>Papilionoideae</taxon>
        <taxon>50 kb inversion clade</taxon>
        <taxon>genistoids sensu lato</taxon>
        <taxon>core genistoids</taxon>
        <taxon>Crotalarieae</taxon>
        <taxon>Crotalaria</taxon>
    </lineage>
</organism>
<dbReference type="Proteomes" id="UP001372338">
    <property type="component" value="Unassembled WGS sequence"/>
</dbReference>
<dbReference type="GO" id="GO:0010088">
    <property type="term" value="P:phloem development"/>
    <property type="evidence" value="ECO:0007669"/>
    <property type="project" value="InterPro"/>
</dbReference>
<dbReference type="InterPro" id="IPR027944">
    <property type="entry name" value="SEO_C"/>
</dbReference>
<feature type="domain" description="Sieve element occlusion N-terminal" evidence="1">
    <location>
        <begin position="2"/>
        <end position="269"/>
    </location>
</feature>
<dbReference type="InterPro" id="IPR039299">
    <property type="entry name" value="SEOA"/>
</dbReference>
<dbReference type="PANTHER" id="PTHR33232">
    <property type="entry name" value="PROTEIN SIEVE ELEMENT OCCLUSION B-LIKE"/>
    <property type="match status" value="1"/>
</dbReference>
<accession>A0AAN9IJ99</accession>
<gene>
    <name evidence="3" type="ORF">RIF29_08527</name>
</gene>
<proteinExistence type="predicted"/>
<comment type="caution">
    <text evidence="3">The sequence shown here is derived from an EMBL/GenBank/DDBJ whole genome shotgun (WGS) entry which is preliminary data.</text>
</comment>
<dbReference type="InterPro" id="IPR027942">
    <property type="entry name" value="SEO_N"/>
</dbReference>
<dbReference type="EMBL" id="JAYWIO010000002">
    <property type="protein sequence ID" value="KAK7280944.1"/>
    <property type="molecule type" value="Genomic_DNA"/>
</dbReference>
<dbReference type="Pfam" id="PF14576">
    <property type="entry name" value="SEO_N"/>
    <property type="match status" value="1"/>
</dbReference>
<reference evidence="3 4" key="1">
    <citation type="submission" date="2024-01" db="EMBL/GenBank/DDBJ databases">
        <title>The genomes of 5 underutilized Papilionoideae crops provide insights into root nodulation and disease resistanc.</title>
        <authorList>
            <person name="Yuan L."/>
        </authorList>
    </citation>
    <scope>NUCLEOTIDE SEQUENCE [LARGE SCALE GENOMIC DNA]</scope>
    <source>
        <strain evidence="3">ZHUSHIDOU_FW_LH</strain>
        <tissue evidence="3">Leaf</tissue>
    </source>
</reference>
<name>A0AAN9IJ99_CROPI</name>
<sequence length="677" mass="76736">MQDDILMKKLLLTNDPDGRWLDSETMLHAVGNIMFHASTVGVASNLHSASFPKNDITDQIELLGCPEPVGSIIRQISCKILCKCSGEGDIHSRIMSLFDLIGKYRWDAKVVLVLAAFASRYGEFWQLIQLYPCDTLAASIMRLKQLPYNLRPLKPQIKALSLLVKTMMDLAMCIIKFESLPLQHVELGNDVLIATKSLVYLAVYWITRSSLACFSQVADFSTKKHEQVFSDSTIIAAWELSSLAYRLSDIYSTLKGQVDVCQQEIERNLQGKLLSLVDEVHIDNQKVLNLVFASNNYLSLKDCSTQAKFGVSELKNKIVLLLISKPQLLPLEELLLLVQQTSDHPLSESLRDSYKILWLPLPSSDTWTDADEASFNFLSDSLPWYAVWKPKSLSSGVVKYIREEWNFKDEEPLMVVLDSNGKVSNFNALDMIKTWGLKSFPFSASKEAELWQDQNLTMQVLLSDINPLLAYWVEEGKNLCIYGSENLAWIKLFSDNITKLKQAGLHLETIYVGNSKLSEQHMKEIMTRTAAINLGVQLSFTKMRFFWLRLESMRRSKLKHGRTPSCDHVLAELSTMLDMNDKEHGWAVFGSGSLTHIMRLQGEEVMELLKNYHEWGENVHKLGLLGAIRNFLDPTFVKGPCSHSYLVPSSSEEGITQGSVICQMCKHPMKKFVVYQP</sequence>
<evidence type="ECO:0000313" key="4">
    <source>
        <dbReference type="Proteomes" id="UP001372338"/>
    </source>
</evidence>
<protein>
    <recommendedName>
        <fullName evidence="5">Protein SIEVE ELEMENT OCCLUSION C</fullName>
    </recommendedName>
</protein>
<evidence type="ECO:0000313" key="3">
    <source>
        <dbReference type="EMBL" id="KAK7280944.1"/>
    </source>
</evidence>
<keyword evidence="4" id="KW-1185">Reference proteome</keyword>
<dbReference type="AlphaFoldDB" id="A0AAN9IJ99"/>
<evidence type="ECO:0000259" key="1">
    <source>
        <dbReference type="Pfam" id="PF14576"/>
    </source>
</evidence>
<feature type="domain" description="Sieve element occlusion C-terminal" evidence="2">
    <location>
        <begin position="445"/>
        <end position="676"/>
    </location>
</feature>
<dbReference type="PANTHER" id="PTHR33232:SF11">
    <property type="entry name" value="PROTEIN SIEVE ELEMENT OCCLUSION C"/>
    <property type="match status" value="1"/>
</dbReference>
<dbReference type="Pfam" id="PF14577">
    <property type="entry name" value="SEO_C"/>
    <property type="match status" value="1"/>
</dbReference>
<evidence type="ECO:0008006" key="5">
    <source>
        <dbReference type="Google" id="ProtNLM"/>
    </source>
</evidence>